<protein>
    <submittedName>
        <fullName evidence="2">CGNR zinc finger domain-containing protein</fullName>
    </submittedName>
</protein>
<dbReference type="EMBL" id="BAAAPF010000043">
    <property type="protein sequence ID" value="GAA2118867.1"/>
    <property type="molecule type" value="Genomic_DNA"/>
</dbReference>
<name>A0ABP5JJI6_9ACTN</name>
<proteinExistence type="predicted"/>
<dbReference type="PANTHER" id="PTHR35525">
    <property type="entry name" value="BLL6575 PROTEIN"/>
    <property type="match status" value="1"/>
</dbReference>
<organism evidence="2 3">
    <name type="scientific">Streptomyces synnematoformans</name>
    <dbReference type="NCBI Taxonomy" id="415721"/>
    <lineage>
        <taxon>Bacteria</taxon>
        <taxon>Bacillati</taxon>
        <taxon>Actinomycetota</taxon>
        <taxon>Actinomycetes</taxon>
        <taxon>Kitasatosporales</taxon>
        <taxon>Streptomycetaceae</taxon>
        <taxon>Streptomyces</taxon>
    </lineage>
</organism>
<dbReference type="InterPro" id="IPR021005">
    <property type="entry name" value="Znf_CGNR"/>
</dbReference>
<dbReference type="Pfam" id="PF11706">
    <property type="entry name" value="zf-CGNR"/>
    <property type="match status" value="1"/>
</dbReference>
<dbReference type="Proteomes" id="UP001500443">
    <property type="component" value="Unassembled WGS sequence"/>
</dbReference>
<dbReference type="InterPro" id="IPR023286">
    <property type="entry name" value="ABATE_dom_sf"/>
</dbReference>
<comment type="caution">
    <text evidence="2">The sequence shown here is derived from an EMBL/GenBank/DDBJ whole genome shotgun (WGS) entry which is preliminary data.</text>
</comment>
<evidence type="ECO:0000313" key="2">
    <source>
        <dbReference type="EMBL" id="GAA2118867.1"/>
    </source>
</evidence>
<sequence length="181" mass="19096">MRAPPRAAELVADFANTLDIHAGTDALRTPAELAAWFTARDLLPPDAPAPDAALHTACTALRAGIREHLGTHVGDTPDPAVTAAADTALTRFPVRIAADGTLAPVPGRTPAERAVTQLAIAWSTLAVTGDAARLKRCAEHTCHEVFWDVSKNRSKRWCSMQGCGNRAKARAYAARRAAASG</sequence>
<dbReference type="RefSeq" id="WP_344289514.1">
    <property type="nucleotide sequence ID" value="NZ_BAAAPF010000043.1"/>
</dbReference>
<evidence type="ECO:0000313" key="3">
    <source>
        <dbReference type="Proteomes" id="UP001500443"/>
    </source>
</evidence>
<dbReference type="PANTHER" id="PTHR35525:SF3">
    <property type="entry name" value="BLL6575 PROTEIN"/>
    <property type="match status" value="1"/>
</dbReference>
<dbReference type="SUPFAM" id="SSF160904">
    <property type="entry name" value="Jann2411-like"/>
    <property type="match status" value="1"/>
</dbReference>
<dbReference type="Gene3D" id="1.10.3300.10">
    <property type="entry name" value="Jann2411-like domain"/>
    <property type="match status" value="1"/>
</dbReference>
<keyword evidence="3" id="KW-1185">Reference proteome</keyword>
<gene>
    <name evidence="2" type="ORF">GCM10009802_20760</name>
</gene>
<dbReference type="InterPro" id="IPR010852">
    <property type="entry name" value="ABATE"/>
</dbReference>
<evidence type="ECO:0000259" key="1">
    <source>
        <dbReference type="Pfam" id="PF11706"/>
    </source>
</evidence>
<feature type="domain" description="Zinc finger CGNR" evidence="1">
    <location>
        <begin position="133"/>
        <end position="176"/>
    </location>
</feature>
<accession>A0ABP5JJI6</accession>
<dbReference type="Pfam" id="PF07336">
    <property type="entry name" value="ABATE"/>
    <property type="match status" value="1"/>
</dbReference>
<reference evidence="3" key="1">
    <citation type="journal article" date="2019" name="Int. J. Syst. Evol. Microbiol.">
        <title>The Global Catalogue of Microorganisms (GCM) 10K type strain sequencing project: providing services to taxonomists for standard genome sequencing and annotation.</title>
        <authorList>
            <consortium name="The Broad Institute Genomics Platform"/>
            <consortium name="The Broad Institute Genome Sequencing Center for Infectious Disease"/>
            <person name="Wu L."/>
            <person name="Ma J."/>
        </authorList>
    </citation>
    <scope>NUCLEOTIDE SEQUENCE [LARGE SCALE GENOMIC DNA]</scope>
    <source>
        <strain evidence="3">JCM 15481</strain>
    </source>
</reference>